<protein>
    <submittedName>
        <fullName evidence="2">Uncharacterized protein</fullName>
    </submittedName>
</protein>
<accession>E3NAK6</accession>
<organism evidence="3">
    <name type="scientific">Caenorhabditis remanei</name>
    <name type="common">Caenorhabditis vulgaris</name>
    <dbReference type="NCBI Taxonomy" id="31234"/>
    <lineage>
        <taxon>Eukaryota</taxon>
        <taxon>Metazoa</taxon>
        <taxon>Ecdysozoa</taxon>
        <taxon>Nematoda</taxon>
        <taxon>Chromadorea</taxon>
        <taxon>Rhabditida</taxon>
        <taxon>Rhabditina</taxon>
        <taxon>Rhabditomorpha</taxon>
        <taxon>Rhabditoidea</taxon>
        <taxon>Rhabditidae</taxon>
        <taxon>Peloderinae</taxon>
        <taxon>Caenorhabditis</taxon>
    </lineage>
</organism>
<dbReference type="AlphaFoldDB" id="E3NAK6"/>
<feature type="region of interest" description="Disordered" evidence="1">
    <location>
        <begin position="1"/>
        <end position="22"/>
    </location>
</feature>
<name>E3NAK6_CAERE</name>
<dbReference type="Proteomes" id="UP000008281">
    <property type="component" value="Unassembled WGS sequence"/>
</dbReference>
<reference evidence="2" key="1">
    <citation type="submission" date="2007-07" db="EMBL/GenBank/DDBJ databases">
        <title>PCAP assembly of the Caenorhabditis remanei genome.</title>
        <authorList>
            <consortium name="The Caenorhabditis remanei Sequencing Consortium"/>
            <person name="Wilson R.K."/>
        </authorList>
    </citation>
    <scope>NUCLEOTIDE SEQUENCE [LARGE SCALE GENOMIC DNA]</scope>
    <source>
        <strain evidence="2">PB4641</strain>
    </source>
</reference>
<dbReference type="InParanoid" id="E3NAK6"/>
<evidence type="ECO:0000256" key="1">
    <source>
        <dbReference type="SAM" id="MobiDB-lite"/>
    </source>
</evidence>
<sequence>MLQTAWSRSPQVTPDPETVPFT</sequence>
<gene>
    <name evidence="2" type="ORF">CRE_30156</name>
</gene>
<dbReference type="HOGENOM" id="CLU_3425203_0_0_1"/>
<dbReference type="EMBL" id="DS268576">
    <property type="protein sequence ID" value="EFO91150.1"/>
    <property type="molecule type" value="Genomic_DNA"/>
</dbReference>
<feature type="compositionally biased region" description="Polar residues" evidence="1">
    <location>
        <begin position="1"/>
        <end position="12"/>
    </location>
</feature>
<evidence type="ECO:0000313" key="3">
    <source>
        <dbReference type="Proteomes" id="UP000008281"/>
    </source>
</evidence>
<proteinExistence type="predicted"/>
<evidence type="ECO:0000313" key="2">
    <source>
        <dbReference type="EMBL" id="EFO91150.1"/>
    </source>
</evidence>
<keyword evidence="3" id="KW-1185">Reference proteome</keyword>